<dbReference type="RefSeq" id="WP_010767784.1">
    <property type="nucleotide sequence ID" value="NZ_ASWE01000002.1"/>
</dbReference>
<gene>
    <name evidence="3" type="ORF">UC3_01114</name>
</gene>
<dbReference type="eggNOG" id="ENOG5033R2X">
    <property type="taxonomic scope" value="Bacteria"/>
</dbReference>
<organism evidence="3 4">
    <name type="scientific">Enterococcus phoeniculicola ATCC BAA-412</name>
    <dbReference type="NCBI Taxonomy" id="1158610"/>
    <lineage>
        <taxon>Bacteria</taxon>
        <taxon>Bacillati</taxon>
        <taxon>Bacillota</taxon>
        <taxon>Bacilli</taxon>
        <taxon>Lactobacillales</taxon>
        <taxon>Enterococcaceae</taxon>
        <taxon>Enterococcus</taxon>
    </lineage>
</organism>
<accession>R3TYQ8</accession>
<evidence type="ECO:0000256" key="1">
    <source>
        <dbReference type="SAM" id="Coils"/>
    </source>
</evidence>
<sequence>MSEDQTTEEFETKINEKKVITPDETETKEPIVEQSEEVSRTKELELTKSEIAYYEKKEKNRNNIIDMIQVAEEELADLKLRKSLMESEFPELLTYYQKLLLESSSLEISSIAQATLLEYMTYELLKPLTHIGLKYSLAEQDSWETVHFQIHYAITEQSQLKFAFKMKPINNKYQPTYMDIFKLDIGSMKVDVDDNQVLALIRYWSVDKLYSSVQLSVLNHELNQLLIHFKGLGFTVEESLLDNGKPLDLHLESAFELSTDILDNIFIIAMSNSEYDMEKTGEYSYEVLLDKEQSLSVEVNEYGNTNIDIQTGRINRSILDFFGSYPFLVPLMLR</sequence>
<dbReference type="OrthoDB" id="2193542at2"/>
<reference evidence="3 4" key="1">
    <citation type="submission" date="2013-02" db="EMBL/GenBank/DDBJ databases">
        <title>The Genome Sequence of Enterococcus phoeniculicola BAA-412.</title>
        <authorList>
            <consortium name="The Broad Institute Genome Sequencing Platform"/>
            <consortium name="The Broad Institute Genome Sequencing Center for Infectious Disease"/>
            <person name="Earl A.M."/>
            <person name="Gilmore M.S."/>
            <person name="Lebreton F."/>
            <person name="Walker B."/>
            <person name="Young S.K."/>
            <person name="Zeng Q."/>
            <person name="Gargeya S."/>
            <person name="Fitzgerald M."/>
            <person name="Haas B."/>
            <person name="Abouelleil A."/>
            <person name="Alvarado L."/>
            <person name="Arachchi H.M."/>
            <person name="Berlin A.M."/>
            <person name="Chapman S.B."/>
            <person name="Dewar J."/>
            <person name="Goldberg J."/>
            <person name="Griggs A."/>
            <person name="Gujja S."/>
            <person name="Hansen M."/>
            <person name="Howarth C."/>
            <person name="Imamovic A."/>
            <person name="Larimer J."/>
            <person name="McCowan C."/>
            <person name="Murphy C."/>
            <person name="Neiman D."/>
            <person name="Pearson M."/>
            <person name="Priest M."/>
            <person name="Roberts A."/>
            <person name="Saif S."/>
            <person name="Shea T."/>
            <person name="Sisk P."/>
            <person name="Sykes S."/>
            <person name="Wortman J."/>
            <person name="Nusbaum C."/>
            <person name="Birren B."/>
        </authorList>
    </citation>
    <scope>NUCLEOTIDE SEQUENCE [LARGE SCALE GENOMIC DNA]</scope>
    <source>
        <strain evidence="3 4">ATCC BAA-412</strain>
    </source>
</reference>
<dbReference type="EMBL" id="AJAT01000011">
    <property type="protein sequence ID" value="EOL46308.1"/>
    <property type="molecule type" value="Genomic_DNA"/>
</dbReference>
<keyword evidence="1" id="KW-0175">Coiled coil</keyword>
<dbReference type="PATRIC" id="fig|1158610.3.peg.1090"/>
<proteinExistence type="predicted"/>
<evidence type="ECO:0000313" key="3">
    <source>
        <dbReference type="EMBL" id="EOL46308.1"/>
    </source>
</evidence>
<comment type="caution">
    <text evidence="3">The sequence shown here is derived from an EMBL/GenBank/DDBJ whole genome shotgun (WGS) entry which is preliminary data.</text>
</comment>
<dbReference type="AlphaFoldDB" id="R3TYQ8"/>
<feature type="compositionally biased region" description="Basic and acidic residues" evidence="2">
    <location>
        <begin position="10"/>
        <end position="39"/>
    </location>
</feature>
<dbReference type="STRING" id="154621.RV11_GL002878"/>
<name>R3TYQ8_9ENTE</name>
<dbReference type="HOGENOM" id="CLU_066834_0_0_9"/>
<feature type="region of interest" description="Disordered" evidence="2">
    <location>
        <begin position="1"/>
        <end position="39"/>
    </location>
</feature>
<evidence type="ECO:0000256" key="2">
    <source>
        <dbReference type="SAM" id="MobiDB-lite"/>
    </source>
</evidence>
<protein>
    <submittedName>
        <fullName evidence="3">Uncharacterized protein</fullName>
    </submittedName>
</protein>
<feature type="coiled-coil region" evidence="1">
    <location>
        <begin position="54"/>
        <end position="88"/>
    </location>
</feature>
<keyword evidence="4" id="KW-1185">Reference proteome</keyword>
<evidence type="ECO:0000313" key="4">
    <source>
        <dbReference type="Proteomes" id="UP000013785"/>
    </source>
</evidence>
<dbReference type="Proteomes" id="UP000013785">
    <property type="component" value="Unassembled WGS sequence"/>
</dbReference>